<evidence type="ECO:0000313" key="3">
    <source>
        <dbReference type="Proteomes" id="UP000651057"/>
    </source>
</evidence>
<accession>A0A936ZW76</accession>
<protein>
    <submittedName>
        <fullName evidence="2">Uncharacterized protein</fullName>
    </submittedName>
</protein>
<evidence type="ECO:0000256" key="1">
    <source>
        <dbReference type="SAM" id="SignalP"/>
    </source>
</evidence>
<keyword evidence="3" id="KW-1185">Reference proteome</keyword>
<dbReference type="EMBL" id="JAERQJ010000002">
    <property type="protein sequence ID" value="MBL0683115.1"/>
    <property type="molecule type" value="Genomic_DNA"/>
</dbReference>
<dbReference type="AlphaFoldDB" id="A0A936ZW76"/>
<feature type="chain" id="PRO_5037543903" evidence="1">
    <location>
        <begin position="20"/>
        <end position="151"/>
    </location>
</feature>
<dbReference type="RefSeq" id="WP_201917797.1">
    <property type="nucleotide sequence ID" value="NZ_BAABAX010000023.1"/>
</dbReference>
<evidence type="ECO:0000313" key="2">
    <source>
        <dbReference type="EMBL" id="MBL0683115.1"/>
    </source>
</evidence>
<keyword evidence="1" id="KW-0732">Signal</keyword>
<reference evidence="2" key="1">
    <citation type="submission" date="2021-01" db="EMBL/GenBank/DDBJ databases">
        <authorList>
            <person name="Zhong Y.L."/>
        </authorList>
    </citation>
    <scope>NUCLEOTIDE SEQUENCE</scope>
    <source>
        <strain evidence="2">KCTC 23302</strain>
    </source>
</reference>
<dbReference type="Proteomes" id="UP000651057">
    <property type="component" value="Unassembled WGS sequence"/>
</dbReference>
<gene>
    <name evidence="2" type="ORF">JJQ60_06285</name>
</gene>
<feature type="signal peptide" evidence="1">
    <location>
        <begin position="1"/>
        <end position="19"/>
    </location>
</feature>
<proteinExistence type="predicted"/>
<comment type="caution">
    <text evidence="2">The sequence shown here is derived from an EMBL/GenBank/DDBJ whole genome shotgun (WGS) entry which is preliminary data.</text>
</comment>
<organism evidence="2 3">
    <name type="scientific">Aquimarina mytili</name>
    <dbReference type="NCBI Taxonomy" id="874423"/>
    <lineage>
        <taxon>Bacteria</taxon>
        <taxon>Pseudomonadati</taxon>
        <taxon>Bacteroidota</taxon>
        <taxon>Flavobacteriia</taxon>
        <taxon>Flavobacteriales</taxon>
        <taxon>Flavobacteriaceae</taxon>
        <taxon>Aquimarina</taxon>
    </lineage>
</organism>
<sequence length="151" mass="17827">MRKNNVFAVLFLVITGMYAQQEDQFSTPITESNLTEEKEIQYSTSVNMSPTYDVKYSIQKYEEMIQRSKELTSKLVEYDKLIKSGSMKRKQEKNWKRDVMEAKLLNFRIEDFNKVYRSGNYPMVNYLSIQALNNYDDFAKTLEDAVQYAGF</sequence>
<name>A0A936ZW76_9FLAO</name>